<accession>A0A7I0HPJ4</accession>
<protein>
    <submittedName>
        <fullName evidence="2">Uncharacterized protein</fullName>
    </submittedName>
</protein>
<evidence type="ECO:0000313" key="2">
    <source>
        <dbReference type="EMBL" id="TGL04073.1"/>
    </source>
</evidence>
<reference evidence="2 3" key="1">
    <citation type="journal article" date="2019" name="PLoS Negl. Trop. Dis.">
        <title>Revisiting the worldwide diversity of Leptospira species in the environment.</title>
        <authorList>
            <person name="Vincent A.T."/>
            <person name="Schiettekatte O."/>
            <person name="Bourhy P."/>
            <person name="Veyrier F.J."/>
            <person name="Picardeau M."/>
        </authorList>
    </citation>
    <scope>NUCLEOTIDE SEQUENCE [LARGE SCALE GENOMIC DNA]</scope>
    <source>
        <strain evidence="2 3">201800273</strain>
    </source>
</reference>
<dbReference type="RefSeq" id="WP_135771309.1">
    <property type="nucleotide sequence ID" value="NZ_RQFT01000011.1"/>
</dbReference>
<name>A0A7I0HPJ4_9LEPT</name>
<feature type="transmembrane region" description="Helical" evidence="1">
    <location>
        <begin position="63"/>
        <end position="81"/>
    </location>
</feature>
<proteinExistence type="predicted"/>
<keyword evidence="1" id="KW-1133">Transmembrane helix</keyword>
<evidence type="ECO:0000313" key="3">
    <source>
        <dbReference type="Proteomes" id="UP000297641"/>
    </source>
</evidence>
<dbReference type="AlphaFoldDB" id="A0A7I0HPJ4"/>
<gene>
    <name evidence="2" type="ORF">EHQ43_11755</name>
</gene>
<evidence type="ECO:0000256" key="1">
    <source>
        <dbReference type="SAM" id="Phobius"/>
    </source>
</evidence>
<feature type="transmembrane region" description="Helical" evidence="1">
    <location>
        <begin position="21"/>
        <end position="43"/>
    </location>
</feature>
<keyword evidence="1" id="KW-0472">Membrane</keyword>
<dbReference type="EMBL" id="RQFT01000011">
    <property type="protein sequence ID" value="TGL04073.1"/>
    <property type="molecule type" value="Genomic_DNA"/>
</dbReference>
<keyword evidence="1" id="KW-0812">Transmembrane</keyword>
<dbReference type="Proteomes" id="UP000297641">
    <property type="component" value="Unassembled WGS sequence"/>
</dbReference>
<comment type="caution">
    <text evidence="2">The sequence shown here is derived from an EMBL/GenBank/DDBJ whole genome shotgun (WGS) entry which is preliminary data.</text>
</comment>
<sequence length="294" mass="34854">MSAIKEASDTFINIMKDKIGHPFMGSFIFTFFCLNYDILIDLIVNIQDPYAVLFFKSFLYGEWYYRLFIPFVMMFAFPLWIHNRLNYWFSYFKQKTDGDIKNMKEKEKSEIYKYKANKFEKLYLDSVGKNDKSIEKSIAINSFLLNELNRYLRIENLRIMESEERLNEYEFVSYLEDRKKIIPFNRFQVFIGRIGLRITDNLYLVECIPEHKVYSYFHNSVNGKEVYNGQALLLKRDGNISIEKDSKLQNENNVLGKLIQGSGTIDIKANIKNQAILEDKQLLKNILLNVTEND</sequence>
<organism evidence="2 3">
    <name type="scientific">Leptospira bouyouniensis</name>
    <dbReference type="NCBI Taxonomy" id="2484911"/>
    <lineage>
        <taxon>Bacteria</taxon>
        <taxon>Pseudomonadati</taxon>
        <taxon>Spirochaetota</taxon>
        <taxon>Spirochaetia</taxon>
        <taxon>Leptospirales</taxon>
        <taxon>Leptospiraceae</taxon>
        <taxon>Leptospira</taxon>
    </lineage>
</organism>